<evidence type="ECO:0000313" key="2">
    <source>
        <dbReference type="EMBL" id="KAF8436507.1"/>
    </source>
</evidence>
<gene>
    <name evidence="2" type="ORF">L210DRAFT_3762215</name>
</gene>
<protein>
    <submittedName>
        <fullName evidence="2">Uncharacterized protein</fullName>
    </submittedName>
</protein>
<keyword evidence="3" id="KW-1185">Reference proteome</keyword>
<organism evidence="2 3">
    <name type="scientific">Boletus edulis BED1</name>
    <dbReference type="NCBI Taxonomy" id="1328754"/>
    <lineage>
        <taxon>Eukaryota</taxon>
        <taxon>Fungi</taxon>
        <taxon>Dikarya</taxon>
        <taxon>Basidiomycota</taxon>
        <taxon>Agaricomycotina</taxon>
        <taxon>Agaricomycetes</taxon>
        <taxon>Agaricomycetidae</taxon>
        <taxon>Boletales</taxon>
        <taxon>Boletineae</taxon>
        <taxon>Boletaceae</taxon>
        <taxon>Boletoideae</taxon>
        <taxon>Boletus</taxon>
    </lineage>
</organism>
<proteinExistence type="predicted"/>
<sequence>MFARLTPLLVSLVVMTGIVAANDLGSRDVVQECIAPKNDVCCKYVVPSGNFGGGLDGTDCTLNYFQLFGCGPDTTELCCKRFNENSNPTSASRC</sequence>
<name>A0AAD4GBX7_BOLED</name>
<feature type="signal peptide" evidence="1">
    <location>
        <begin position="1"/>
        <end position="21"/>
    </location>
</feature>
<feature type="chain" id="PRO_5042114807" evidence="1">
    <location>
        <begin position="22"/>
        <end position="94"/>
    </location>
</feature>
<comment type="caution">
    <text evidence="2">The sequence shown here is derived from an EMBL/GenBank/DDBJ whole genome shotgun (WGS) entry which is preliminary data.</text>
</comment>
<evidence type="ECO:0000313" key="3">
    <source>
        <dbReference type="Proteomes" id="UP001194468"/>
    </source>
</evidence>
<evidence type="ECO:0000256" key="1">
    <source>
        <dbReference type="SAM" id="SignalP"/>
    </source>
</evidence>
<dbReference type="AlphaFoldDB" id="A0AAD4GBX7"/>
<reference evidence="2" key="1">
    <citation type="submission" date="2019-10" db="EMBL/GenBank/DDBJ databases">
        <authorList>
            <consortium name="DOE Joint Genome Institute"/>
            <person name="Kuo A."/>
            <person name="Miyauchi S."/>
            <person name="Kiss E."/>
            <person name="Drula E."/>
            <person name="Kohler A."/>
            <person name="Sanchez-Garcia M."/>
            <person name="Andreopoulos B."/>
            <person name="Barry K.W."/>
            <person name="Bonito G."/>
            <person name="Buee M."/>
            <person name="Carver A."/>
            <person name="Chen C."/>
            <person name="Cichocki N."/>
            <person name="Clum A."/>
            <person name="Culley D."/>
            <person name="Crous P.W."/>
            <person name="Fauchery L."/>
            <person name="Girlanda M."/>
            <person name="Hayes R."/>
            <person name="Keri Z."/>
            <person name="LaButti K."/>
            <person name="Lipzen A."/>
            <person name="Lombard V."/>
            <person name="Magnuson J."/>
            <person name="Maillard F."/>
            <person name="Morin E."/>
            <person name="Murat C."/>
            <person name="Nolan M."/>
            <person name="Ohm R."/>
            <person name="Pangilinan J."/>
            <person name="Pereira M."/>
            <person name="Perotto S."/>
            <person name="Peter M."/>
            <person name="Riley R."/>
            <person name="Sitrit Y."/>
            <person name="Stielow B."/>
            <person name="Szollosi G."/>
            <person name="Zifcakova L."/>
            <person name="Stursova M."/>
            <person name="Spatafora J.W."/>
            <person name="Tedersoo L."/>
            <person name="Vaario L.-M."/>
            <person name="Yamada A."/>
            <person name="Yan M."/>
            <person name="Wang P."/>
            <person name="Xu J."/>
            <person name="Bruns T."/>
            <person name="Baldrian P."/>
            <person name="Vilgalys R."/>
            <person name="Henrissat B."/>
            <person name="Grigoriev I.V."/>
            <person name="Hibbett D."/>
            <person name="Nagy L.G."/>
            <person name="Martin F.M."/>
        </authorList>
    </citation>
    <scope>NUCLEOTIDE SEQUENCE</scope>
    <source>
        <strain evidence="2">BED1</strain>
    </source>
</reference>
<feature type="non-terminal residue" evidence="2">
    <location>
        <position position="1"/>
    </location>
</feature>
<accession>A0AAD4GBX7</accession>
<keyword evidence="1" id="KW-0732">Signal</keyword>
<dbReference type="Proteomes" id="UP001194468">
    <property type="component" value="Unassembled WGS sequence"/>
</dbReference>
<reference evidence="2" key="2">
    <citation type="journal article" date="2020" name="Nat. Commun.">
        <title>Large-scale genome sequencing of mycorrhizal fungi provides insights into the early evolution of symbiotic traits.</title>
        <authorList>
            <person name="Miyauchi S."/>
            <person name="Kiss E."/>
            <person name="Kuo A."/>
            <person name="Drula E."/>
            <person name="Kohler A."/>
            <person name="Sanchez-Garcia M."/>
            <person name="Morin E."/>
            <person name="Andreopoulos B."/>
            <person name="Barry K.W."/>
            <person name="Bonito G."/>
            <person name="Buee M."/>
            <person name="Carver A."/>
            <person name="Chen C."/>
            <person name="Cichocki N."/>
            <person name="Clum A."/>
            <person name="Culley D."/>
            <person name="Crous P.W."/>
            <person name="Fauchery L."/>
            <person name="Girlanda M."/>
            <person name="Hayes R.D."/>
            <person name="Keri Z."/>
            <person name="LaButti K."/>
            <person name="Lipzen A."/>
            <person name="Lombard V."/>
            <person name="Magnuson J."/>
            <person name="Maillard F."/>
            <person name="Murat C."/>
            <person name="Nolan M."/>
            <person name="Ohm R.A."/>
            <person name="Pangilinan J."/>
            <person name="Pereira M.F."/>
            <person name="Perotto S."/>
            <person name="Peter M."/>
            <person name="Pfister S."/>
            <person name="Riley R."/>
            <person name="Sitrit Y."/>
            <person name="Stielow J.B."/>
            <person name="Szollosi G."/>
            <person name="Zifcakova L."/>
            <person name="Stursova M."/>
            <person name="Spatafora J.W."/>
            <person name="Tedersoo L."/>
            <person name="Vaario L.M."/>
            <person name="Yamada A."/>
            <person name="Yan M."/>
            <person name="Wang P."/>
            <person name="Xu J."/>
            <person name="Bruns T."/>
            <person name="Baldrian P."/>
            <person name="Vilgalys R."/>
            <person name="Dunand C."/>
            <person name="Henrissat B."/>
            <person name="Grigoriev I.V."/>
            <person name="Hibbett D."/>
            <person name="Nagy L.G."/>
            <person name="Martin F.M."/>
        </authorList>
    </citation>
    <scope>NUCLEOTIDE SEQUENCE</scope>
    <source>
        <strain evidence="2">BED1</strain>
    </source>
</reference>
<dbReference type="EMBL" id="WHUW01000021">
    <property type="protein sequence ID" value="KAF8436507.1"/>
    <property type="molecule type" value="Genomic_DNA"/>
</dbReference>